<evidence type="ECO:0000313" key="3">
    <source>
        <dbReference type="Proteomes" id="UP000251314"/>
    </source>
</evidence>
<dbReference type="VEuPathDB" id="FungiDB:PC110_g15671"/>
<proteinExistence type="predicted"/>
<dbReference type="Proteomes" id="UP000760860">
    <property type="component" value="Unassembled WGS sequence"/>
</dbReference>
<gene>
    <name evidence="2" type="ORF">PC110_g15671</name>
    <name evidence="1" type="ORF">PC129_g18307</name>
</gene>
<dbReference type="EMBL" id="RCMV01001054">
    <property type="protein sequence ID" value="KAG3210692.1"/>
    <property type="molecule type" value="Genomic_DNA"/>
</dbReference>
<organism evidence="2 3">
    <name type="scientific">Phytophthora cactorum</name>
    <dbReference type="NCBI Taxonomy" id="29920"/>
    <lineage>
        <taxon>Eukaryota</taxon>
        <taxon>Sar</taxon>
        <taxon>Stramenopiles</taxon>
        <taxon>Oomycota</taxon>
        <taxon>Peronosporomycetes</taxon>
        <taxon>Peronosporales</taxon>
        <taxon>Peronosporaceae</taxon>
        <taxon>Phytophthora</taxon>
    </lineage>
</organism>
<dbReference type="AlphaFoldDB" id="A0A329RX09"/>
<dbReference type="EMBL" id="MJFZ01000525">
    <property type="protein sequence ID" value="RAW27942.1"/>
    <property type="molecule type" value="Genomic_DNA"/>
</dbReference>
<dbReference type="Proteomes" id="UP000251314">
    <property type="component" value="Unassembled WGS sequence"/>
</dbReference>
<comment type="caution">
    <text evidence="2">The sequence shown here is derived from an EMBL/GenBank/DDBJ whole genome shotgun (WGS) entry which is preliminary data.</text>
</comment>
<reference evidence="1" key="2">
    <citation type="submission" date="2018-05" db="EMBL/GenBank/DDBJ databases">
        <title>Effector identification in a new, highly contiguous assembly of the strawberry crown rot pathogen Phytophthora cactorum.</title>
        <authorList>
            <person name="Armitage A.D."/>
            <person name="Nellist C.F."/>
            <person name="Bates H."/>
            <person name="Vickerstaff R.J."/>
            <person name="Harrison R.J."/>
        </authorList>
    </citation>
    <scope>NUCLEOTIDE SEQUENCE</scope>
    <source>
        <strain evidence="1">P421</strain>
    </source>
</reference>
<dbReference type="OrthoDB" id="112641at2759"/>
<evidence type="ECO:0000313" key="2">
    <source>
        <dbReference type="EMBL" id="RAW27942.1"/>
    </source>
</evidence>
<name>A0A329RX09_9STRA</name>
<sequence>MGELLKYSNDGVPKTWDGKDWYTYKWAMDAVFREKGMLGIADGTSKRETLSTAEGTAKFDQMLLQIRRMVGTLVPPDILQQVKDKKTGTEI</sequence>
<evidence type="ECO:0000313" key="1">
    <source>
        <dbReference type="EMBL" id="KAG3210692.1"/>
    </source>
</evidence>
<protein>
    <submittedName>
        <fullName evidence="2">Uncharacterized protein</fullName>
    </submittedName>
</protein>
<reference evidence="2 3" key="1">
    <citation type="submission" date="2018-01" db="EMBL/GenBank/DDBJ databases">
        <title>Draft genome of the strawberry crown rot pathogen Phytophthora cactorum.</title>
        <authorList>
            <person name="Armitage A.D."/>
            <person name="Lysoe E."/>
            <person name="Nellist C.F."/>
            <person name="Harrison R.J."/>
            <person name="Brurberg M.B."/>
        </authorList>
    </citation>
    <scope>NUCLEOTIDE SEQUENCE [LARGE SCALE GENOMIC DNA]</scope>
    <source>
        <strain evidence="2 3">10300</strain>
    </source>
</reference>
<accession>A0A329RX09</accession>
<keyword evidence="3" id="KW-1185">Reference proteome</keyword>